<protein>
    <submittedName>
        <fullName evidence="1">Uncharacterized protein</fullName>
    </submittedName>
</protein>
<dbReference type="GeneID" id="34581147"/>
<gene>
    <name evidence="1" type="ORF">PENARI_c030G09180</name>
</gene>
<name>A0A1F5L4Y8_PENAI</name>
<dbReference type="AlphaFoldDB" id="A0A1F5L4Y8"/>
<evidence type="ECO:0000313" key="2">
    <source>
        <dbReference type="Proteomes" id="UP000177622"/>
    </source>
</evidence>
<dbReference type="RefSeq" id="XP_022483739.1">
    <property type="nucleotide sequence ID" value="XM_022636413.1"/>
</dbReference>
<dbReference type="Proteomes" id="UP000177622">
    <property type="component" value="Unassembled WGS sequence"/>
</dbReference>
<dbReference type="EMBL" id="LXJU01000030">
    <property type="protein sequence ID" value="OGE48283.1"/>
    <property type="molecule type" value="Genomic_DNA"/>
</dbReference>
<comment type="caution">
    <text evidence="1">The sequence shown here is derived from an EMBL/GenBank/DDBJ whole genome shotgun (WGS) entry which is preliminary data.</text>
</comment>
<evidence type="ECO:0000313" key="1">
    <source>
        <dbReference type="EMBL" id="OGE48283.1"/>
    </source>
</evidence>
<keyword evidence="2" id="KW-1185">Reference proteome</keyword>
<proteinExistence type="predicted"/>
<accession>A0A1F5L4Y8</accession>
<sequence>MVGQLSKKEARSRVPILNRGTVKDSSGFPWPIRRPHVNRILLLTPPEWYCRKTASRGPYLAYAGGDQATKSALKGSIDVSLQAAWSFPLADRMACVFTAAQASQKPGSVPGDRCLMGALLSRLFKHCGDVWEATDRHLD</sequence>
<organism evidence="1 2">
    <name type="scientific">Penicillium arizonense</name>
    <dbReference type="NCBI Taxonomy" id="1835702"/>
    <lineage>
        <taxon>Eukaryota</taxon>
        <taxon>Fungi</taxon>
        <taxon>Dikarya</taxon>
        <taxon>Ascomycota</taxon>
        <taxon>Pezizomycotina</taxon>
        <taxon>Eurotiomycetes</taxon>
        <taxon>Eurotiomycetidae</taxon>
        <taxon>Eurotiales</taxon>
        <taxon>Aspergillaceae</taxon>
        <taxon>Penicillium</taxon>
    </lineage>
</organism>
<reference evidence="1 2" key="1">
    <citation type="journal article" date="2016" name="Sci. Rep.">
        <title>Penicillium arizonense, a new, genome sequenced fungal species, reveals a high chemical diversity in secreted metabolites.</title>
        <authorList>
            <person name="Grijseels S."/>
            <person name="Nielsen J.C."/>
            <person name="Randelovic M."/>
            <person name="Nielsen J."/>
            <person name="Nielsen K.F."/>
            <person name="Workman M."/>
            <person name="Frisvad J.C."/>
        </authorList>
    </citation>
    <scope>NUCLEOTIDE SEQUENCE [LARGE SCALE GENOMIC DNA]</scope>
    <source>
        <strain evidence="1 2">CBS 141311</strain>
    </source>
</reference>